<evidence type="ECO:0000256" key="8">
    <source>
        <dbReference type="ARBA" id="ARBA00023008"/>
    </source>
</evidence>
<keyword evidence="9 10" id="KW-0472">Membrane</keyword>
<comment type="subcellular location">
    <subcellularLocation>
        <location evidence="2">Cell inner membrane</location>
        <topology evidence="2">Single-pass type II membrane protein</topology>
        <orientation evidence="2">Periplasmic side</orientation>
    </subcellularLocation>
</comment>
<protein>
    <recommendedName>
        <fullName evidence="4">Cytochrome c oxidase assembly protein CtaG</fullName>
    </recommendedName>
</protein>
<dbReference type="EMBL" id="PPSK01000014">
    <property type="protein sequence ID" value="POB02206.1"/>
    <property type="molecule type" value="Genomic_DNA"/>
</dbReference>
<keyword evidence="8" id="KW-0186">Copper</keyword>
<evidence type="ECO:0000256" key="1">
    <source>
        <dbReference type="ARBA" id="ARBA00004007"/>
    </source>
</evidence>
<dbReference type="InterPro" id="IPR023471">
    <property type="entry name" value="CtaG/Cox11_dom_sf"/>
</dbReference>
<dbReference type="PIRSF" id="PIRSF005413">
    <property type="entry name" value="COX11"/>
    <property type="match status" value="1"/>
</dbReference>
<comment type="similarity">
    <text evidence="3">Belongs to the COX11/CtaG family.</text>
</comment>
<evidence type="ECO:0000256" key="4">
    <source>
        <dbReference type="ARBA" id="ARBA00015384"/>
    </source>
</evidence>
<feature type="transmembrane region" description="Helical" evidence="10">
    <location>
        <begin position="12"/>
        <end position="32"/>
    </location>
</feature>
<dbReference type="NCBIfam" id="NF003465">
    <property type="entry name" value="PRK05089.1"/>
    <property type="match status" value="1"/>
</dbReference>
<dbReference type="RefSeq" id="WP_104739109.1">
    <property type="nucleotide sequence ID" value="NZ_BMHR01000013.1"/>
</dbReference>
<organism evidence="11 12">
    <name type="scientific">Halopseudomonas oceani</name>
    <dbReference type="NCBI Taxonomy" id="1708783"/>
    <lineage>
        <taxon>Bacteria</taxon>
        <taxon>Pseudomonadati</taxon>
        <taxon>Pseudomonadota</taxon>
        <taxon>Gammaproteobacteria</taxon>
        <taxon>Pseudomonadales</taxon>
        <taxon>Pseudomonadaceae</taxon>
        <taxon>Halopseudomonas</taxon>
    </lineage>
</organism>
<evidence type="ECO:0000256" key="6">
    <source>
        <dbReference type="ARBA" id="ARBA00022968"/>
    </source>
</evidence>
<dbReference type="Gene3D" id="2.60.370.10">
    <property type="entry name" value="Ctag/Cox11"/>
    <property type="match status" value="1"/>
</dbReference>
<dbReference type="PANTHER" id="PTHR21320:SF3">
    <property type="entry name" value="CYTOCHROME C OXIDASE ASSEMBLY PROTEIN COX11, MITOCHONDRIAL-RELATED"/>
    <property type="match status" value="1"/>
</dbReference>
<dbReference type="Proteomes" id="UP000243451">
    <property type="component" value="Unassembled WGS sequence"/>
</dbReference>
<keyword evidence="6" id="KW-0735">Signal-anchor</keyword>
<proteinExistence type="inferred from homology"/>
<evidence type="ECO:0000256" key="7">
    <source>
        <dbReference type="ARBA" id="ARBA00022989"/>
    </source>
</evidence>
<dbReference type="PANTHER" id="PTHR21320">
    <property type="entry name" value="CYTOCHROME C OXIDASE ASSEMBLY PROTEIN COX11-RELATED"/>
    <property type="match status" value="1"/>
</dbReference>
<gene>
    <name evidence="11" type="ORF">C1949_14055</name>
</gene>
<dbReference type="AlphaFoldDB" id="A0A2P4ESV2"/>
<keyword evidence="12" id="KW-1185">Reference proteome</keyword>
<sequence length="188" mass="20915">MSEQQSNKPVVMRLVLTVVGMFAFGFLMVPLYDVMCDALGINGKTSGTAYQQEVEHIDDSRTLRVQFVTTRAQGMSWDFSPNAEQLSLHPGETREMLFYAHNPTDRPMVAQAIPSVSPSKAAAFFHKTECFCFTQQVLQPGESVEMPVRFIVDPALPVDVKHLTLAYTLFDVSERMPDKLASASAQAH</sequence>
<evidence type="ECO:0000313" key="11">
    <source>
        <dbReference type="EMBL" id="POB02206.1"/>
    </source>
</evidence>
<dbReference type="SUPFAM" id="SSF110111">
    <property type="entry name" value="Ctag/Cox11"/>
    <property type="match status" value="1"/>
</dbReference>
<evidence type="ECO:0000256" key="5">
    <source>
        <dbReference type="ARBA" id="ARBA00022692"/>
    </source>
</evidence>
<dbReference type="GO" id="GO:0005507">
    <property type="term" value="F:copper ion binding"/>
    <property type="evidence" value="ECO:0007669"/>
    <property type="project" value="InterPro"/>
</dbReference>
<dbReference type="GO" id="GO:0005886">
    <property type="term" value="C:plasma membrane"/>
    <property type="evidence" value="ECO:0007669"/>
    <property type="project" value="UniProtKB-SubCell"/>
</dbReference>
<reference evidence="11 12" key="1">
    <citation type="submission" date="2018-01" db="EMBL/GenBank/DDBJ databases">
        <title>Draft genome of the type strain Pseudomonas oceani DSM 100277 isolated from the deep water in Okinawa trough, northwestern Pacific Ocean.</title>
        <authorList>
            <person name="Gomila M."/>
            <person name="Mulet M."/>
            <person name="Garcia-Valdes E."/>
            <person name="Lalucat J."/>
        </authorList>
    </citation>
    <scope>NUCLEOTIDE SEQUENCE [LARGE SCALE GENOMIC DNA]</scope>
    <source>
        <strain evidence="11 12">DSM 100277</strain>
    </source>
</reference>
<keyword evidence="5 10" id="KW-0812">Transmembrane</keyword>
<evidence type="ECO:0000256" key="3">
    <source>
        <dbReference type="ARBA" id="ARBA00009620"/>
    </source>
</evidence>
<comment type="function">
    <text evidence="1">Exerts its effect at some terminal stage of cytochrome c oxidase synthesis, probably by being involved in the insertion of the copper B into subunit I.</text>
</comment>
<evidence type="ECO:0000256" key="2">
    <source>
        <dbReference type="ARBA" id="ARBA00004382"/>
    </source>
</evidence>
<accession>A0A2P4ESV2</accession>
<dbReference type="InterPro" id="IPR007533">
    <property type="entry name" value="Cyt_c_oxidase_assmbl_CtaG"/>
</dbReference>
<keyword evidence="7 10" id="KW-1133">Transmembrane helix</keyword>
<evidence type="ECO:0000313" key="12">
    <source>
        <dbReference type="Proteomes" id="UP000243451"/>
    </source>
</evidence>
<dbReference type="Pfam" id="PF04442">
    <property type="entry name" value="CtaG_Cox11"/>
    <property type="match status" value="1"/>
</dbReference>
<name>A0A2P4ESV2_9GAMM</name>
<evidence type="ECO:0000256" key="9">
    <source>
        <dbReference type="ARBA" id="ARBA00023136"/>
    </source>
</evidence>
<evidence type="ECO:0000256" key="10">
    <source>
        <dbReference type="SAM" id="Phobius"/>
    </source>
</evidence>
<comment type="caution">
    <text evidence="11">The sequence shown here is derived from an EMBL/GenBank/DDBJ whole genome shotgun (WGS) entry which is preliminary data.</text>
</comment>
<dbReference type="OrthoDB" id="9804841at2"/>